<evidence type="ECO:0000313" key="3">
    <source>
        <dbReference type="Proteomes" id="UP000324222"/>
    </source>
</evidence>
<accession>A0A5B7FU76</accession>
<protein>
    <submittedName>
        <fullName evidence="2">Uncharacterized protein</fullName>
    </submittedName>
</protein>
<proteinExistence type="predicted"/>
<organism evidence="2 3">
    <name type="scientific">Portunus trituberculatus</name>
    <name type="common">Swimming crab</name>
    <name type="synonym">Neptunus trituberculatus</name>
    <dbReference type="NCBI Taxonomy" id="210409"/>
    <lineage>
        <taxon>Eukaryota</taxon>
        <taxon>Metazoa</taxon>
        <taxon>Ecdysozoa</taxon>
        <taxon>Arthropoda</taxon>
        <taxon>Crustacea</taxon>
        <taxon>Multicrustacea</taxon>
        <taxon>Malacostraca</taxon>
        <taxon>Eumalacostraca</taxon>
        <taxon>Eucarida</taxon>
        <taxon>Decapoda</taxon>
        <taxon>Pleocyemata</taxon>
        <taxon>Brachyura</taxon>
        <taxon>Eubrachyura</taxon>
        <taxon>Portunoidea</taxon>
        <taxon>Portunidae</taxon>
        <taxon>Portuninae</taxon>
        <taxon>Portunus</taxon>
    </lineage>
</organism>
<keyword evidence="3" id="KW-1185">Reference proteome</keyword>
<feature type="compositionally biased region" description="Polar residues" evidence="1">
    <location>
        <begin position="28"/>
        <end position="38"/>
    </location>
</feature>
<dbReference type="EMBL" id="VSRR010007967">
    <property type="protein sequence ID" value="MPC47864.1"/>
    <property type="molecule type" value="Genomic_DNA"/>
</dbReference>
<gene>
    <name evidence="2" type="ORF">E2C01_041623</name>
</gene>
<feature type="compositionally biased region" description="Basic residues" evidence="1">
    <location>
        <begin position="1"/>
        <end position="25"/>
    </location>
</feature>
<reference evidence="2 3" key="1">
    <citation type="submission" date="2019-05" db="EMBL/GenBank/DDBJ databases">
        <title>Another draft genome of Portunus trituberculatus and its Hox gene families provides insights of decapod evolution.</title>
        <authorList>
            <person name="Jeong J.-H."/>
            <person name="Song I."/>
            <person name="Kim S."/>
            <person name="Choi T."/>
            <person name="Kim D."/>
            <person name="Ryu S."/>
            <person name="Kim W."/>
        </authorList>
    </citation>
    <scope>NUCLEOTIDE SEQUENCE [LARGE SCALE GENOMIC DNA]</scope>
    <source>
        <tissue evidence="2">Muscle</tissue>
    </source>
</reference>
<dbReference type="AlphaFoldDB" id="A0A5B7FU76"/>
<evidence type="ECO:0000256" key="1">
    <source>
        <dbReference type="SAM" id="MobiDB-lite"/>
    </source>
</evidence>
<sequence>MARIRSRRRRRKRRRRRRRRRRRVVSPKSGSEARQASTPGPRRALVWPQCQCECQTDRGRCYRRPSVESVTAPLRPTHAACHASHPTNVQEFKLI</sequence>
<feature type="region of interest" description="Disordered" evidence="1">
    <location>
        <begin position="1"/>
        <end position="42"/>
    </location>
</feature>
<evidence type="ECO:0000313" key="2">
    <source>
        <dbReference type="EMBL" id="MPC47864.1"/>
    </source>
</evidence>
<dbReference type="Proteomes" id="UP000324222">
    <property type="component" value="Unassembled WGS sequence"/>
</dbReference>
<comment type="caution">
    <text evidence="2">The sequence shown here is derived from an EMBL/GenBank/DDBJ whole genome shotgun (WGS) entry which is preliminary data.</text>
</comment>
<name>A0A5B7FU76_PORTR</name>